<dbReference type="Proteomes" id="UP000887565">
    <property type="component" value="Unplaced"/>
</dbReference>
<dbReference type="AlphaFoldDB" id="A0A915J8Q5"/>
<evidence type="ECO:0000313" key="2">
    <source>
        <dbReference type="WBParaSite" id="nRc.2.0.1.t22849-RA"/>
    </source>
</evidence>
<sequence length="69" mass="8064">MRENEKKKQFPTINGNLWLLIMNESSLKHALIAGILATGIQIGQIRTTFERALRARKIHIFETFFGFFR</sequence>
<organism evidence="1 2">
    <name type="scientific">Romanomermis culicivorax</name>
    <name type="common">Nematode worm</name>
    <dbReference type="NCBI Taxonomy" id="13658"/>
    <lineage>
        <taxon>Eukaryota</taxon>
        <taxon>Metazoa</taxon>
        <taxon>Ecdysozoa</taxon>
        <taxon>Nematoda</taxon>
        <taxon>Enoplea</taxon>
        <taxon>Dorylaimia</taxon>
        <taxon>Mermithida</taxon>
        <taxon>Mermithoidea</taxon>
        <taxon>Mermithidae</taxon>
        <taxon>Romanomermis</taxon>
    </lineage>
</organism>
<proteinExistence type="predicted"/>
<dbReference type="WBParaSite" id="nRc.2.0.1.t22849-RA">
    <property type="protein sequence ID" value="nRc.2.0.1.t22849-RA"/>
    <property type="gene ID" value="nRc.2.0.1.g22849"/>
</dbReference>
<evidence type="ECO:0000313" key="1">
    <source>
        <dbReference type="Proteomes" id="UP000887565"/>
    </source>
</evidence>
<keyword evidence="1" id="KW-1185">Reference proteome</keyword>
<protein>
    <submittedName>
        <fullName evidence="2">Uncharacterized protein</fullName>
    </submittedName>
</protein>
<reference evidence="2" key="1">
    <citation type="submission" date="2022-11" db="UniProtKB">
        <authorList>
            <consortium name="WormBaseParasite"/>
        </authorList>
    </citation>
    <scope>IDENTIFICATION</scope>
</reference>
<name>A0A915J8Q5_ROMCU</name>
<accession>A0A915J8Q5</accession>